<gene>
    <name evidence="2" type="ORF">TEOVI_000687900</name>
</gene>
<dbReference type="Proteomes" id="UP000195570">
    <property type="component" value="Unassembled WGS sequence"/>
</dbReference>
<dbReference type="GeneID" id="92380813"/>
<sequence>MPYKSGVAPTKRDLVVVPPRGAGGFSYRVWEINSTPRPDASAAEDEPEISRKVQQRIHTMLQNWEQRTSQIILKWGEMGVKSPEHSRLVWRQAMEEKEMVKIQRGRDKLKAERQRKQRWSQKSGWLATKAWNRQGGAATTGGTDNGREGKRVVGPHDSMRTPEAAPLASTSLYSSTSHRKSSEWRTTSVSRGTSVSLYSSIPKQSTLYANDTEGTTRNSSDSSDYSSASD</sequence>
<feature type="compositionally biased region" description="Polar residues" evidence="1">
    <location>
        <begin position="197"/>
        <end position="218"/>
    </location>
</feature>
<protein>
    <submittedName>
        <fullName evidence="2">Uncharacterized protein</fullName>
    </submittedName>
</protein>
<reference evidence="2" key="1">
    <citation type="submission" date="2016-09" db="EMBL/GenBank/DDBJ databases">
        <authorList>
            <person name="Hebert L."/>
            <person name="Moumen B."/>
        </authorList>
    </citation>
    <scope>NUCLEOTIDE SEQUENCE [LARGE SCALE GENOMIC DNA]</scope>
    <source>
        <strain evidence="2">OVI</strain>
    </source>
</reference>
<accession>A0A1G4I1L5</accession>
<dbReference type="RefSeq" id="XP_067077102.1">
    <property type="nucleotide sequence ID" value="XM_067221001.1"/>
</dbReference>
<feature type="compositionally biased region" description="Low complexity" evidence="1">
    <location>
        <begin position="185"/>
        <end position="196"/>
    </location>
</feature>
<keyword evidence="3" id="KW-1185">Reference proteome</keyword>
<dbReference type="EMBL" id="CZPT02000317">
    <property type="protein sequence ID" value="SCU65511.1"/>
    <property type="molecule type" value="Genomic_DNA"/>
</dbReference>
<dbReference type="VEuPathDB" id="TriTrypDB:TEOVI_000687900"/>
<name>A0A1G4I1L5_TRYEQ</name>
<proteinExistence type="predicted"/>
<comment type="caution">
    <text evidence="2">The sequence shown here is derived from an EMBL/GenBank/DDBJ whole genome shotgun (WGS) entry which is preliminary data.</text>
</comment>
<feature type="region of interest" description="Disordered" evidence="1">
    <location>
        <begin position="130"/>
        <end position="230"/>
    </location>
</feature>
<evidence type="ECO:0000313" key="2">
    <source>
        <dbReference type="EMBL" id="SCU65511.1"/>
    </source>
</evidence>
<evidence type="ECO:0000256" key="1">
    <source>
        <dbReference type="SAM" id="MobiDB-lite"/>
    </source>
</evidence>
<evidence type="ECO:0000313" key="3">
    <source>
        <dbReference type="Proteomes" id="UP000195570"/>
    </source>
</evidence>
<dbReference type="AlphaFoldDB" id="A0A1G4I1L5"/>
<feature type="compositionally biased region" description="Low complexity" evidence="1">
    <location>
        <begin position="219"/>
        <end position="230"/>
    </location>
</feature>
<organism evidence="2 3">
    <name type="scientific">Trypanosoma equiperdum</name>
    <dbReference type="NCBI Taxonomy" id="5694"/>
    <lineage>
        <taxon>Eukaryota</taxon>
        <taxon>Discoba</taxon>
        <taxon>Euglenozoa</taxon>
        <taxon>Kinetoplastea</taxon>
        <taxon>Metakinetoplastina</taxon>
        <taxon>Trypanosomatida</taxon>
        <taxon>Trypanosomatidae</taxon>
        <taxon>Trypanosoma</taxon>
    </lineage>
</organism>